<dbReference type="Pfam" id="PF00239">
    <property type="entry name" value="Resolvase"/>
    <property type="match status" value="1"/>
</dbReference>
<dbReference type="SMART" id="SM00857">
    <property type="entry name" value="Resolvase"/>
    <property type="match status" value="1"/>
</dbReference>
<dbReference type="Gene3D" id="3.40.50.1390">
    <property type="entry name" value="Resolvase, N-terminal catalytic domain"/>
    <property type="match status" value="1"/>
</dbReference>
<dbReference type="Pfam" id="PF07508">
    <property type="entry name" value="Recombinase"/>
    <property type="match status" value="1"/>
</dbReference>
<evidence type="ECO:0000313" key="5">
    <source>
        <dbReference type="Proteomes" id="UP000033881"/>
    </source>
</evidence>
<proteinExistence type="predicted"/>
<organism evidence="4 5">
    <name type="scientific">Candidatus Woesebacteria bacterium GW2011_GWB1_39_12</name>
    <dbReference type="NCBI Taxonomy" id="1618574"/>
    <lineage>
        <taxon>Bacteria</taxon>
        <taxon>Candidatus Woeseibacteriota</taxon>
    </lineage>
</organism>
<evidence type="ECO:0000259" key="3">
    <source>
        <dbReference type="PROSITE" id="PS51737"/>
    </source>
</evidence>
<dbReference type="Pfam" id="PF13408">
    <property type="entry name" value="Zn_ribbon_recom"/>
    <property type="match status" value="1"/>
</dbReference>
<evidence type="ECO:0000313" key="4">
    <source>
        <dbReference type="EMBL" id="KKQ98921.1"/>
    </source>
</evidence>
<dbReference type="PROSITE" id="PS51736">
    <property type="entry name" value="RECOMBINASES_3"/>
    <property type="match status" value="1"/>
</dbReference>
<reference evidence="4 5" key="1">
    <citation type="journal article" date="2015" name="Nature">
        <title>rRNA introns, odd ribosomes, and small enigmatic genomes across a large radiation of phyla.</title>
        <authorList>
            <person name="Brown C.T."/>
            <person name="Hug L.A."/>
            <person name="Thomas B.C."/>
            <person name="Sharon I."/>
            <person name="Castelle C.J."/>
            <person name="Singh A."/>
            <person name="Wilkins M.J."/>
            <person name="Williams K.H."/>
            <person name="Banfield J.F."/>
        </authorList>
    </citation>
    <scope>NUCLEOTIDE SEQUENCE [LARGE SCALE GENOMIC DNA]</scope>
</reference>
<name>A0A0G0QB39_9BACT</name>
<dbReference type="GO" id="GO:0003677">
    <property type="term" value="F:DNA binding"/>
    <property type="evidence" value="ECO:0007669"/>
    <property type="project" value="InterPro"/>
</dbReference>
<dbReference type="InterPro" id="IPR038109">
    <property type="entry name" value="DNA_bind_recomb_sf"/>
</dbReference>
<dbReference type="InterPro" id="IPR036162">
    <property type="entry name" value="Resolvase-like_N_sf"/>
</dbReference>
<dbReference type="PANTHER" id="PTHR30461:SF23">
    <property type="entry name" value="DNA RECOMBINASE-RELATED"/>
    <property type="match status" value="1"/>
</dbReference>
<protein>
    <submittedName>
        <fullName evidence="4">Recombinase</fullName>
    </submittedName>
</protein>
<dbReference type="EMBL" id="LBWB01000031">
    <property type="protein sequence ID" value="KKQ98921.1"/>
    <property type="molecule type" value="Genomic_DNA"/>
</dbReference>
<gene>
    <name evidence="4" type="ORF">UT24_C0031G0006</name>
</gene>
<evidence type="ECO:0000259" key="2">
    <source>
        <dbReference type="PROSITE" id="PS51736"/>
    </source>
</evidence>
<dbReference type="Proteomes" id="UP000033881">
    <property type="component" value="Unassembled WGS sequence"/>
</dbReference>
<feature type="coiled-coil region" evidence="1">
    <location>
        <begin position="365"/>
        <end position="420"/>
    </location>
</feature>
<dbReference type="Gene3D" id="3.90.1750.20">
    <property type="entry name" value="Putative Large Serine Recombinase, Chain B, Domain 2"/>
    <property type="match status" value="1"/>
</dbReference>
<dbReference type="InterPro" id="IPR050639">
    <property type="entry name" value="SSR_resolvase"/>
</dbReference>
<keyword evidence="1" id="KW-0175">Coiled coil</keyword>
<dbReference type="SUPFAM" id="SSF53041">
    <property type="entry name" value="Resolvase-like"/>
    <property type="match status" value="1"/>
</dbReference>
<dbReference type="PANTHER" id="PTHR30461">
    <property type="entry name" value="DNA-INVERTASE FROM LAMBDOID PROPHAGE"/>
    <property type="match status" value="1"/>
</dbReference>
<dbReference type="InterPro" id="IPR011109">
    <property type="entry name" value="DNA_bind_recombinase_dom"/>
</dbReference>
<accession>A0A0G0QB39</accession>
<dbReference type="CDD" id="cd00338">
    <property type="entry name" value="Ser_Recombinase"/>
    <property type="match status" value="1"/>
</dbReference>
<evidence type="ECO:0000256" key="1">
    <source>
        <dbReference type="SAM" id="Coils"/>
    </source>
</evidence>
<dbReference type="AlphaFoldDB" id="A0A0G0QB39"/>
<dbReference type="InterPro" id="IPR025827">
    <property type="entry name" value="Zn_ribbon_recom_dom"/>
</dbReference>
<dbReference type="InterPro" id="IPR006119">
    <property type="entry name" value="Resolv_N"/>
</dbReference>
<sequence length="516" mass="59568">MKYLGYCRKSTDEPDRQILSIEAQVAELKEFAAKEKLEIVDFILENKTAKEPGREKFAEVIRLLESGVANGIISWHPDRLARNSVDGGNIIYLLDTGKLLDLKFPSFWFDNTPQGKFMLNMAFGQSKYYVDSLSVNVKRGNRQKLRRGEWPNKAPFGYLNDMSTKTIQVDKKRAKFVRQAFEMYATGGYGQLDIINFFTKNKIFNRSGHIVHANKIKRILSDPFYYGVMKFGGELYEGGHKPLITKKLFDKVQEVVRRKSRTHESHVPEFDFLGLVKCGECGGSITAEKHVRFYPRTNRTVTFIYYRCSKKYGHCSQRYITGSEMEEKIRVVVKNVSISNYVAKKFLEWAEKDSNKERVLSEKGVSDLTRQLKEVEEKIDRLLEAYLDKVIEETEYKAKKNELLENKLSLQARIKEIKEKGNEWLEPFNEFVEKAKTGAKTARAKNNLHELAIHAKTVGSNFFLKDRQLTCEYVKQGYRPLADSAILASPRPSTHALLRGRDSNPDTILQRDVSYR</sequence>
<dbReference type="PROSITE" id="PS51737">
    <property type="entry name" value="RECOMBINASE_DNA_BIND"/>
    <property type="match status" value="1"/>
</dbReference>
<comment type="caution">
    <text evidence="4">The sequence shown here is derived from an EMBL/GenBank/DDBJ whole genome shotgun (WGS) entry which is preliminary data.</text>
</comment>
<dbReference type="GO" id="GO:0000150">
    <property type="term" value="F:DNA strand exchange activity"/>
    <property type="evidence" value="ECO:0007669"/>
    <property type="project" value="InterPro"/>
</dbReference>
<feature type="domain" description="Resolvase/invertase-type recombinase catalytic" evidence="2">
    <location>
        <begin position="2"/>
        <end position="148"/>
    </location>
</feature>
<feature type="domain" description="Recombinase" evidence="3">
    <location>
        <begin position="155"/>
        <end position="262"/>
    </location>
</feature>